<accession>A0ABQ1NLB2</accession>
<keyword evidence="1" id="KW-1133">Transmembrane helix</keyword>
<keyword evidence="3" id="KW-1185">Reference proteome</keyword>
<comment type="caution">
    <text evidence="2">The sequence shown here is derived from an EMBL/GenBank/DDBJ whole genome shotgun (WGS) entry which is preliminary data.</text>
</comment>
<reference evidence="3" key="1">
    <citation type="journal article" date="2019" name="Int. J. Syst. Evol. Microbiol.">
        <title>The Global Catalogue of Microorganisms (GCM) 10K type strain sequencing project: providing services to taxonomists for standard genome sequencing and annotation.</title>
        <authorList>
            <consortium name="The Broad Institute Genomics Platform"/>
            <consortium name="The Broad Institute Genome Sequencing Center for Infectious Disease"/>
            <person name="Wu L."/>
            <person name="Ma J."/>
        </authorList>
    </citation>
    <scope>NUCLEOTIDE SEQUENCE [LARGE SCALE GENOMIC DNA]</scope>
    <source>
        <strain evidence="3">CGMCC 1.15480</strain>
    </source>
</reference>
<evidence type="ECO:0008006" key="4">
    <source>
        <dbReference type="Google" id="ProtNLM"/>
    </source>
</evidence>
<dbReference type="Proteomes" id="UP000597761">
    <property type="component" value="Unassembled WGS sequence"/>
</dbReference>
<proteinExistence type="predicted"/>
<keyword evidence="1" id="KW-0812">Transmembrane</keyword>
<dbReference type="EMBL" id="BMJI01000001">
    <property type="protein sequence ID" value="GGC79529.1"/>
    <property type="molecule type" value="Genomic_DNA"/>
</dbReference>
<organism evidence="2 3">
    <name type="scientific">Tersicoccus solisilvae</name>
    <dbReference type="NCBI Taxonomy" id="1882339"/>
    <lineage>
        <taxon>Bacteria</taxon>
        <taxon>Bacillati</taxon>
        <taxon>Actinomycetota</taxon>
        <taxon>Actinomycetes</taxon>
        <taxon>Micrococcales</taxon>
        <taxon>Micrococcaceae</taxon>
        <taxon>Tersicoccus</taxon>
    </lineage>
</organism>
<sequence length="180" mass="18293">MANSLLSRSLHDLSAAAWFGGSLMGAIGVNGAAAAAKDPAERTRLSTVGWGKWTPVLVGAFAAHGVGGVGLILDNKGRLAGQKGAGTNTVVKGALTVVGMGLSLYSGVLGSKIAKHADQGAVGATEPRSNASSELKSAQLQLKALQWVIPVVSGTVIVLGAQQGEQQRPTNVTKGLFKRR</sequence>
<protein>
    <recommendedName>
        <fullName evidence="4">Integral membrane protein</fullName>
    </recommendedName>
</protein>
<evidence type="ECO:0000256" key="1">
    <source>
        <dbReference type="SAM" id="Phobius"/>
    </source>
</evidence>
<feature type="transmembrane region" description="Helical" evidence="1">
    <location>
        <begin position="53"/>
        <end position="73"/>
    </location>
</feature>
<feature type="transmembrane region" description="Helical" evidence="1">
    <location>
        <begin position="12"/>
        <end position="33"/>
    </location>
</feature>
<evidence type="ECO:0000313" key="3">
    <source>
        <dbReference type="Proteomes" id="UP000597761"/>
    </source>
</evidence>
<keyword evidence="1" id="KW-0472">Membrane</keyword>
<evidence type="ECO:0000313" key="2">
    <source>
        <dbReference type="EMBL" id="GGC79529.1"/>
    </source>
</evidence>
<dbReference type="RefSeq" id="WP_188665165.1">
    <property type="nucleotide sequence ID" value="NZ_BMJI01000001.1"/>
</dbReference>
<gene>
    <name evidence="2" type="ORF">GCM10011512_02690</name>
</gene>
<name>A0ABQ1NLB2_9MICC</name>